<feature type="transmembrane region" description="Helical" evidence="5">
    <location>
        <begin position="51"/>
        <end position="78"/>
    </location>
</feature>
<evidence type="ECO:0000313" key="8">
    <source>
        <dbReference type="Proteomes" id="UP000325902"/>
    </source>
</evidence>
<keyword evidence="3 5" id="KW-1133">Transmembrane helix</keyword>
<dbReference type="Proteomes" id="UP000325902">
    <property type="component" value="Unassembled WGS sequence"/>
</dbReference>
<feature type="transmembrane region" description="Helical" evidence="5">
    <location>
        <begin position="90"/>
        <end position="110"/>
    </location>
</feature>
<feature type="transmembrane region" description="Helical" evidence="5">
    <location>
        <begin position="143"/>
        <end position="162"/>
    </location>
</feature>
<feature type="transmembrane region" description="Helical" evidence="5">
    <location>
        <begin position="207"/>
        <end position="228"/>
    </location>
</feature>
<feature type="transmembrane region" description="Helical" evidence="5">
    <location>
        <begin position="117"/>
        <end position="137"/>
    </location>
</feature>
<dbReference type="OrthoDB" id="2587356at2759"/>
<comment type="subcellular location">
    <subcellularLocation>
        <location evidence="1">Membrane</location>
        <topology evidence="1">Multi-pass membrane protein</topology>
    </subcellularLocation>
</comment>
<organism evidence="7 8">
    <name type="scientific">Lasiodiplodia theobromae</name>
    <dbReference type="NCBI Taxonomy" id="45133"/>
    <lineage>
        <taxon>Eukaryota</taxon>
        <taxon>Fungi</taxon>
        <taxon>Dikarya</taxon>
        <taxon>Ascomycota</taxon>
        <taxon>Pezizomycotina</taxon>
        <taxon>Dothideomycetes</taxon>
        <taxon>Dothideomycetes incertae sedis</taxon>
        <taxon>Botryosphaeriales</taxon>
        <taxon>Botryosphaeriaceae</taxon>
        <taxon>Lasiodiplodia</taxon>
    </lineage>
</organism>
<dbReference type="InterPro" id="IPR036259">
    <property type="entry name" value="MFS_trans_sf"/>
</dbReference>
<feature type="transmembrane region" description="Helical" evidence="5">
    <location>
        <begin position="356"/>
        <end position="376"/>
    </location>
</feature>
<dbReference type="InterPro" id="IPR020846">
    <property type="entry name" value="MFS_dom"/>
</dbReference>
<evidence type="ECO:0000256" key="3">
    <source>
        <dbReference type="ARBA" id="ARBA00022989"/>
    </source>
</evidence>
<feature type="transmembrane region" description="Helical" evidence="5">
    <location>
        <begin position="545"/>
        <end position="564"/>
    </location>
</feature>
<dbReference type="GO" id="GO:0022857">
    <property type="term" value="F:transmembrane transporter activity"/>
    <property type="evidence" value="ECO:0007669"/>
    <property type="project" value="InterPro"/>
</dbReference>
<keyword evidence="8" id="KW-1185">Reference proteome</keyword>
<dbReference type="CDD" id="cd06179">
    <property type="entry name" value="MFS_TRI12_like"/>
    <property type="match status" value="1"/>
</dbReference>
<accession>A0A5N5CVC7</accession>
<evidence type="ECO:0000256" key="2">
    <source>
        <dbReference type="ARBA" id="ARBA00022692"/>
    </source>
</evidence>
<feature type="transmembrane region" description="Helical" evidence="5">
    <location>
        <begin position="174"/>
        <end position="195"/>
    </location>
</feature>
<dbReference type="PROSITE" id="PS50850">
    <property type="entry name" value="MFS"/>
    <property type="match status" value="1"/>
</dbReference>
<evidence type="ECO:0000256" key="1">
    <source>
        <dbReference type="ARBA" id="ARBA00004141"/>
    </source>
</evidence>
<comment type="caution">
    <text evidence="7">The sequence shown here is derived from an EMBL/GenBank/DDBJ whole genome shotgun (WGS) entry which is preliminary data.</text>
</comment>
<gene>
    <name evidence="7" type="primary">FUS6_0</name>
    <name evidence="7" type="ORF">DBV05_g12062</name>
</gene>
<dbReference type="PANTHER" id="PTHR23501:SF195">
    <property type="entry name" value="PEP5"/>
    <property type="match status" value="1"/>
</dbReference>
<dbReference type="AlphaFoldDB" id="A0A5N5CVC7"/>
<reference evidence="7 8" key="1">
    <citation type="journal article" date="2019" name="Sci. Rep.">
        <title>A multi-omics analysis of the grapevine pathogen Lasiodiplodia theobromae reveals that temperature affects the expression of virulence- and pathogenicity-related genes.</title>
        <authorList>
            <person name="Felix C."/>
            <person name="Meneses R."/>
            <person name="Goncalves M.F.M."/>
            <person name="Tilleman L."/>
            <person name="Duarte A.S."/>
            <person name="Jorrin-Novo J.V."/>
            <person name="Van de Peer Y."/>
            <person name="Deforce D."/>
            <person name="Van Nieuwerburgh F."/>
            <person name="Esteves A.C."/>
            <person name="Alves A."/>
        </authorList>
    </citation>
    <scope>NUCLEOTIDE SEQUENCE [LARGE SCALE GENOMIC DNA]</scope>
    <source>
        <strain evidence="7 8">LA-SOL3</strain>
    </source>
</reference>
<evidence type="ECO:0000259" key="6">
    <source>
        <dbReference type="PROSITE" id="PS50850"/>
    </source>
</evidence>
<feature type="transmembrane region" description="Helical" evidence="5">
    <location>
        <begin position="388"/>
        <end position="409"/>
    </location>
</feature>
<dbReference type="InterPro" id="IPR053791">
    <property type="entry name" value="MFS_Tri12-like"/>
</dbReference>
<keyword evidence="2 5" id="KW-0812">Transmembrane</keyword>
<dbReference type="PANTHER" id="PTHR23501">
    <property type="entry name" value="MAJOR FACILITATOR SUPERFAMILY"/>
    <property type="match status" value="1"/>
</dbReference>
<dbReference type="SUPFAM" id="SSF103473">
    <property type="entry name" value="MFS general substrate transporter"/>
    <property type="match status" value="1"/>
</dbReference>
<sequence>METAEKTEAVRIESLNNQENNSPHRHELHVKTIQEEAAEAASPLDLGWRTWLVVFLSSFTIMAQVYTTVSAASVVAFIAMDFEDSSLSGWIIQGPLLMQAVLSPIIGRLSDILDRKYLASIPPLIAFVGCIICAKATSMNMLIGGSILVGVTLSTIAIVQSIPSEILPLKYRAVANGIAFLGGASAGIIGQLSAGAYSNMSSSGWRYIFWTQGAFHLTSALGFLLFYWPPRHSDFPRMKLSEYIWACDPIGSVLFIGSSTTILLALDWAAGTYPWSDAHVIAPLVIGCVLLIIFCIYEWRARTDGLLAHVFFRSGRNFPLSVTAFTVEGYLFYSAVTAITPQLILHLAWSTTPWTIAVRQLSYLLPVFFASIPITWYSTRYRDIRSPLVLCFALFLAVTIAYACVAPHWSDAQYGLNVLCAVGQAGPLTLLVAAVQFSAPHQFLSTATGLAFSARAIGGAVGSAVLDAIVKGYMAAHYDGAVARAAEEAGMGAGLVESVVAAMAEGEGATSVEALAEVVTGQVGRRALESVVAEGRWVWARAYRLAWASVIPFTVIALVCVVFLQGVGELMTEHVEATVERAREVDEEKKVERE</sequence>
<feature type="transmembrane region" description="Helical" evidence="5">
    <location>
        <begin position="278"/>
        <end position="297"/>
    </location>
</feature>
<feature type="domain" description="Major facilitator superfamily (MFS) profile" evidence="6">
    <location>
        <begin position="50"/>
        <end position="504"/>
    </location>
</feature>
<evidence type="ECO:0000313" key="7">
    <source>
        <dbReference type="EMBL" id="KAB2569262.1"/>
    </source>
</evidence>
<proteinExistence type="predicted"/>
<evidence type="ECO:0000256" key="5">
    <source>
        <dbReference type="SAM" id="Phobius"/>
    </source>
</evidence>
<keyword evidence="4 5" id="KW-0472">Membrane</keyword>
<dbReference type="EMBL" id="VCHE01000209">
    <property type="protein sequence ID" value="KAB2569262.1"/>
    <property type="molecule type" value="Genomic_DNA"/>
</dbReference>
<protein>
    <submittedName>
        <fullName evidence="7">Efflux pump FUS6</fullName>
    </submittedName>
</protein>
<evidence type="ECO:0000256" key="4">
    <source>
        <dbReference type="ARBA" id="ARBA00023136"/>
    </source>
</evidence>
<name>A0A5N5CVC7_9PEZI</name>
<dbReference type="GO" id="GO:0005886">
    <property type="term" value="C:plasma membrane"/>
    <property type="evidence" value="ECO:0007669"/>
    <property type="project" value="TreeGrafter"/>
</dbReference>
<feature type="transmembrane region" description="Helical" evidence="5">
    <location>
        <begin position="318"/>
        <end position="336"/>
    </location>
</feature>
<dbReference type="Gene3D" id="1.20.1250.20">
    <property type="entry name" value="MFS general substrate transporter like domains"/>
    <property type="match status" value="2"/>
</dbReference>
<dbReference type="Pfam" id="PF07690">
    <property type="entry name" value="MFS_1"/>
    <property type="match status" value="1"/>
</dbReference>
<dbReference type="InterPro" id="IPR011701">
    <property type="entry name" value="MFS"/>
</dbReference>
<feature type="transmembrane region" description="Helical" evidence="5">
    <location>
        <begin position="240"/>
        <end position="266"/>
    </location>
</feature>